<evidence type="ECO:0000313" key="1">
    <source>
        <dbReference type="EMBL" id="NJC33000.1"/>
    </source>
</evidence>
<name>A0ABX0XIE4_9SPHN</name>
<proteinExistence type="predicted"/>
<dbReference type="SUPFAM" id="SSF110087">
    <property type="entry name" value="DR1885-like metal-binding protein"/>
    <property type="match status" value="1"/>
</dbReference>
<dbReference type="Proteomes" id="UP000734218">
    <property type="component" value="Unassembled WGS sequence"/>
</dbReference>
<dbReference type="EMBL" id="JAATJE010000001">
    <property type="protein sequence ID" value="NJC33000.1"/>
    <property type="molecule type" value="Genomic_DNA"/>
</dbReference>
<gene>
    <name evidence="1" type="ORF">GGR88_000474</name>
</gene>
<dbReference type="RefSeq" id="WP_167952607.1">
    <property type="nucleotide sequence ID" value="NZ_JAATJE010000001.1"/>
</dbReference>
<organism evidence="1 2">
    <name type="scientific">Sphingomonas jejuensis</name>
    <dbReference type="NCBI Taxonomy" id="904715"/>
    <lineage>
        <taxon>Bacteria</taxon>
        <taxon>Pseudomonadati</taxon>
        <taxon>Pseudomonadota</taxon>
        <taxon>Alphaproteobacteria</taxon>
        <taxon>Sphingomonadales</taxon>
        <taxon>Sphingomonadaceae</taxon>
        <taxon>Sphingomonas</taxon>
    </lineage>
</organism>
<accession>A0ABX0XIE4</accession>
<dbReference type="PROSITE" id="PS51257">
    <property type="entry name" value="PROKAR_LIPOPROTEIN"/>
    <property type="match status" value="1"/>
</dbReference>
<dbReference type="InterPro" id="IPR036182">
    <property type="entry name" value="PCuAC_sf"/>
</dbReference>
<protein>
    <recommendedName>
        <fullName evidence="3">Copper chaperone PCu(A)C</fullName>
    </recommendedName>
</protein>
<dbReference type="InterPro" id="IPR007410">
    <property type="entry name" value="LpqE-like"/>
</dbReference>
<dbReference type="PANTHER" id="PTHR36302:SF1">
    <property type="entry name" value="COPPER CHAPERONE PCU(A)C"/>
    <property type="match status" value="1"/>
</dbReference>
<comment type="caution">
    <text evidence="1">The sequence shown here is derived from an EMBL/GenBank/DDBJ whole genome shotgun (WGS) entry which is preliminary data.</text>
</comment>
<keyword evidence="2" id="KW-1185">Reference proteome</keyword>
<sequence length="145" mass="14982">MKILAALALPLAVLAGCSQPELHAEGGWVQLPAVPGNPAAAYFTLKGGVEDNALIAVTAPRALRAELHQSMQQGGMAAMEPVRRVPVPARGETVLAPGGTHVMLFGLDRSIASGQGVELLLTFEAGPAIRYTLPARTAAEGAPER</sequence>
<dbReference type="InterPro" id="IPR058248">
    <property type="entry name" value="Lxx211020-like"/>
</dbReference>
<dbReference type="PANTHER" id="PTHR36302">
    <property type="entry name" value="BLR7088 PROTEIN"/>
    <property type="match status" value="1"/>
</dbReference>
<reference evidence="1 2" key="1">
    <citation type="submission" date="2020-03" db="EMBL/GenBank/DDBJ databases">
        <title>Genomic Encyclopedia of Type Strains, Phase IV (KMG-IV): sequencing the most valuable type-strain genomes for metagenomic binning, comparative biology and taxonomic classification.</title>
        <authorList>
            <person name="Goeker M."/>
        </authorList>
    </citation>
    <scope>NUCLEOTIDE SEQUENCE [LARGE SCALE GENOMIC DNA]</scope>
    <source>
        <strain evidence="1 2">DSM 27651</strain>
    </source>
</reference>
<evidence type="ECO:0008006" key="3">
    <source>
        <dbReference type="Google" id="ProtNLM"/>
    </source>
</evidence>
<dbReference type="Pfam" id="PF04314">
    <property type="entry name" value="PCuAC"/>
    <property type="match status" value="1"/>
</dbReference>
<evidence type="ECO:0000313" key="2">
    <source>
        <dbReference type="Proteomes" id="UP000734218"/>
    </source>
</evidence>
<dbReference type="Gene3D" id="2.60.40.1890">
    <property type="entry name" value="PCu(A)C copper chaperone"/>
    <property type="match status" value="1"/>
</dbReference>